<dbReference type="InterPro" id="IPR010343">
    <property type="entry name" value="ArAE_1"/>
</dbReference>
<evidence type="ECO:0000256" key="4">
    <source>
        <dbReference type="ARBA" id="ARBA00022989"/>
    </source>
</evidence>
<name>A0A1G9VSJ8_9FIRM</name>
<keyword evidence="3 6" id="KW-0812">Transmembrane</keyword>
<dbReference type="STRING" id="146817.SAMN04488502_10728"/>
<keyword evidence="2" id="KW-1003">Cell membrane</keyword>
<feature type="transmembrane region" description="Helical" evidence="6">
    <location>
        <begin position="55"/>
        <end position="73"/>
    </location>
</feature>
<keyword evidence="8" id="KW-1185">Reference proteome</keyword>
<evidence type="ECO:0000313" key="8">
    <source>
        <dbReference type="Proteomes" id="UP000214880"/>
    </source>
</evidence>
<feature type="transmembrane region" description="Helical" evidence="6">
    <location>
        <begin position="79"/>
        <end position="110"/>
    </location>
</feature>
<evidence type="ECO:0000256" key="3">
    <source>
        <dbReference type="ARBA" id="ARBA00022692"/>
    </source>
</evidence>
<dbReference type="OrthoDB" id="1653617at2"/>
<protein>
    <submittedName>
        <fullName evidence="7">Uncharacterized membrane protein YgaE, UPF0421/DUF939 family</fullName>
    </submittedName>
</protein>
<feature type="transmembrane region" description="Helical" evidence="6">
    <location>
        <begin position="122"/>
        <end position="143"/>
    </location>
</feature>
<evidence type="ECO:0000256" key="6">
    <source>
        <dbReference type="SAM" id="Phobius"/>
    </source>
</evidence>
<evidence type="ECO:0000313" key="7">
    <source>
        <dbReference type="EMBL" id="SDM75154.1"/>
    </source>
</evidence>
<dbReference type="PANTHER" id="PTHR40064:SF1">
    <property type="entry name" value="MEMBRANE PROTEIN"/>
    <property type="match status" value="1"/>
</dbReference>
<proteinExistence type="predicted"/>
<gene>
    <name evidence="7" type="ORF">SAMN04488502_10728</name>
</gene>
<comment type="subcellular location">
    <subcellularLocation>
        <location evidence="1">Cell membrane</location>
        <topology evidence="1">Multi-pass membrane protein</topology>
    </subcellularLocation>
</comment>
<organism evidence="7 8">
    <name type="scientific">Dendrosporobacter quercicolus</name>
    <dbReference type="NCBI Taxonomy" id="146817"/>
    <lineage>
        <taxon>Bacteria</taxon>
        <taxon>Bacillati</taxon>
        <taxon>Bacillota</taxon>
        <taxon>Negativicutes</taxon>
        <taxon>Selenomonadales</taxon>
        <taxon>Sporomusaceae</taxon>
        <taxon>Dendrosporobacter</taxon>
    </lineage>
</organism>
<sequence>MIFGARIVKTGIAVMITMYVCKFFNLEPAFFGAVSAVINMQPSILLTLKTARDQFLVHILGVGAGLLFGYLFGGNPLSMGAITIFMIAVYLKLNLKSGIAMGIVAAVFVLSSSQEQFLPNALNRTAVIFAGLSIAMLVNILLWPPRYQQQFKEKLAAANSAVVHYFCRAVREYVRLDAAAPDLNAAQKEKVYQLNKEVRTLFNLLKREGGLLASGIAEQDEWIFTAGKLIEYNKTLAEKADRIYGLVVERYDRRTNSGIPPISNEFKEILVILESGCTIVHRVNGKLRQAVIEGLPVKTEAISEEYWERLTKAIEQWQPRLTASTYYLHALIEAAVTANEIKWATRQGKRLLIEAAAETDGGRQS</sequence>
<accession>A0A1G9VSJ8</accession>
<dbReference type="GO" id="GO:0005886">
    <property type="term" value="C:plasma membrane"/>
    <property type="evidence" value="ECO:0007669"/>
    <property type="project" value="UniProtKB-SubCell"/>
</dbReference>
<dbReference type="PANTHER" id="PTHR40064">
    <property type="entry name" value="MEMBRANE PROTEIN-RELATED"/>
    <property type="match status" value="1"/>
</dbReference>
<reference evidence="7 8" key="1">
    <citation type="submission" date="2016-10" db="EMBL/GenBank/DDBJ databases">
        <authorList>
            <person name="de Groot N.N."/>
        </authorList>
    </citation>
    <scope>NUCLEOTIDE SEQUENCE [LARGE SCALE GENOMIC DNA]</scope>
    <source>
        <strain evidence="7 8">DSM 1736</strain>
    </source>
</reference>
<keyword evidence="5 6" id="KW-0472">Membrane</keyword>
<dbReference type="Proteomes" id="UP000214880">
    <property type="component" value="Unassembled WGS sequence"/>
</dbReference>
<evidence type="ECO:0000256" key="2">
    <source>
        <dbReference type="ARBA" id="ARBA00022475"/>
    </source>
</evidence>
<dbReference type="InterPro" id="IPR052984">
    <property type="entry name" value="UPF0421"/>
</dbReference>
<dbReference type="RefSeq" id="WP_092074003.1">
    <property type="nucleotide sequence ID" value="NZ_FNHB01000007.1"/>
</dbReference>
<keyword evidence="4 6" id="KW-1133">Transmembrane helix</keyword>
<evidence type="ECO:0000256" key="5">
    <source>
        <dbReference type="ARBA" id="ARBA00023136"/>
    </source>
</evidence>
<dbReference type="EMBL" id="FNHB01000007">
    <property type="protein sequence ID" value="SDM75154.1"/>
    <property type="molecule type" value="Genomic_DNA"/>
</dbReference>
<feature type="transmembrane region" description="Helical" evidence="6">
    <location>
        <begin position="31"/>
        <end position="48"/>
    </location>
</feature>
<dbReference type="AlphaFoldDB" id="A0A1G9VSJ8"/>
<evidence type="ECO:0000256" key="1">
    <source>
        <dbReference type="ARBA" id="ARBA00004651"/>
    </source>
</evidence>
<dbReference type="Pfam" id="PF06081">
    <property type="entry name" value="ArAE_1"/>
    <property type="match status" value="1"/>
</dbReference>